<dbReference type="RefSeq" id="WP_092549684.1">
    <property type="nucleotide sequence ID" value="NZ_BOMJ01000012.1"/>
</dbReference>
<dbReference type="EMBL" id="LT629758">
    <property type="protein sequence ID" value="SDT72767.1"/>
    <property type="molecule type" value="Genomic_DNA"/>
</dbReference>
<proteinExistence type="predicted"/>
<dbReference type="STRING" id="113562.SAMN04489716_6488"/>
<keyword evidence="6" id="KW-1185">Reference proteome</keyword>
<dbReference type="InterPro" id="IPR058240">
    <property type="entry name" value="rSAM_sf"/>
</dbReference>
<evidence type="ECO:0000259" key="4">
    <source>
        <dbReference type="Pfam" id="PF19288"/>
    </source>
</evidence>
<dbReference type="InterPro" id="IPR034405">
    <property type="entry name" value="F420"/>
</dbReference>
<organism evidence="5 6">
    <name type="scientific">Actinoplanes derwentensis</name>
    <dbReference type="NCBI Taxonomy" id="113562"/>
    <lineage>
        <taxon>Bacteria</taxon>
        <taxon>Bacillati</taxon>
        <taxon>Actinomycetota</taxon>
        <taxon>Actinomycetes</taxon>
        <taxon>Micromonosporales</taxon>
        <taxon>Micromonosporaceae</taxon>
        <taxon>Actinoplanes</taxon>
    </lineage>
</organism>
<gene>
    <name evidence="5" type="ORF">SAMN04489716_6488</name>
</gene>
<keyword evidence="2" id="KW-0479">Metal-binding</keyword>
<dbReference type="InterPro" id="IPR013785">
    <property type="entry name" value="Aldolase_TIM"/>
</dbReference>
<evidence type="ECO:0000256" key="1">
    <source>
        <dbReference type="ARBA" id="ARBA00001966"/>
    </source>
</evidence>
<keyword evidence="2" id="KW-0004">4Fe-4S</keyword>
<keyword evidence="2" id="KW-0408">Iron</keyword>
<protein>
    <submittedName>
        <fullName evidence="5">Aminodeoxyfutalosine synthase</fullName>
    </submittedName>
</protein>
<sequence>MDAGLKRALEAKVYAGERLTREDGVALFASDDLAWLGRLAHHKRTEANGDRVTFGGETTGRAEMSYEPGDDPQQRVDHVLSLRERQDETGEFTAFAPLSPSGPADSLKTFAVSRLLFDNVPHVTCAWTVHGLSVSQLALNFGADDLAGPVTTEKPEDLVGPVAEKHDDLLHLIWDAGFRPVERDARYQVIREYEKASSLAERRSEPQKIWA</sequence>
<comment type="cofactor">
    <cofactor evidence="1">
        <name>[4Fe-4S] cluster</name>
        <dbReference type="ChEBI" id="CHEBI:49883"/>
    </cofactor>
</comment>
<evidence type="ECO:0000313" key="6">
    <source>
        <dbReference type="Proteomes" id="UP000198688"/>
    </source>
</evidence>
<dbReference type="GO" id="GO:0051539">
    <property type="term" value="F:4 iron, 4 sulfur cluster binding"/>
    <property type="evidence" value="ECO:0007669"/>
    <property type="project" value="UniProtKB-KW"/>
</dbReference>
<dbReference type="SUPFAM" id="SSF102114">
    <property type="entry name" value="Radical SAM enzymes"/>
    <property type="match status" value="1"/>
</dbReference>
<reference evidence="5 6" key="1">
    <citation type="submission" date="2016-10" db="EMBL/GenBank/DDBJ databases">
        <authorList>
            <person name="de Groot N.N."/>
        </authorList>
    </citation>
    <scope>NUCLEOTIDE SEQUENCE [LARGE SCALE GENOMIC DNA]</scope>
    <source>
        <strain evidence="5 6">DSM 43941</strain>
    </source>
</reference>
<dbReference type="PANTHER" id="PTHR43076:SF7">
    <property type="entry name" value="AMINODEOXYFUTALOSINE SYNTHASE"/>
    <property type="match status" value="1"/>
</dbReference>
<evidence type="ECO:0000256" key="2">
    <source>
        <dbReference type="ARBA" id="ARBA00022485"/>
    </source>
</evidence>
<dbReference type="Pfam" id="PF19288">
    <property type="entry name" value="CofH_C"/>
    <property type="match status" value="1"/>
</dbReference>
<feature type="region of interest" description="Disordered" evidence="3">
    <location>
        <begin position="48"/>
        <end position="73"/>
    </location>
</feature>
<name>A0A1H2CR85_9ACTN</name>
<evidence type="ECO:0000313" key="5">
    <source>
        <dbReference type="EMBL" id="SDT72767.1"/>
    </source>
</evidence>
<dbReference type="AlphaFoldDB" id="A0A1H2CR85"/>
<accession>A0A1H2CR85</accession>
<dbReference type="GO" id="GO:0044689">
    <property type="term" value="F:7,8-didemethyl-8-hydroxy-5-deazariboflavin synthase activity"/>
    <property type="evidence" value="ECO:0007669"/>
    <property type="project" value="TreeGrafter"/>
</dbReference>
<dbReference type="InterPro" id="IPR045567">
    <property type="entry name" value="CofH/MnqC-like_C"/>
</dbReference>
<feature type="domain" description="CofH/MqnC-like C-terminal" evidence="4">
    <location>
        <begin position="106"/>
        <end position="190"/>
    </location>
</feature>
<dbReference type="PANTHER" id="PTHR43076">
    <property type="entry name" value="FO SYNTHASE (COFH)"/>
    <property type="match status" value="1"/>
</dbReference>
<keyword evidence="2" id="KW-0411">Iron-sulfur</keyword>
<dbReference type="OrthoDB" id="9802027at2"/>
<evidence type="ECO:0000256" key="3">
    <source>
        <dbReference type="SAM" id="MobiDB-lite"/>
    </source>
</evidence>
<dbReference type="Proteomes" id="UP000198688">
    <property type="component" value="Chromosome I"/>
</dbReference>
<dbReference type="Gene3D" id="3.20.20.70">
    <property type="entry name" value="Aldolase class I"/>
    <property type="match status" value="1"/>
</dbReference>